<gene>
    <name evidence="1" type="ORF">SAMN06296058_2325</name>
</gene>
<evidence type="ECO:0000313" key="2">
    <source>
        <dbReference type="Proteomes" id="UP000190341"/>
    </source>
</evidence>
<protein>
    <submittedName>
        <fullName evidence="1">Uncharacterized protein</fullName>
    </submittedName>
</protein>
<sequence>MSNRDVRIDSYFSLPTDLAKEFAAWPEFVLGHAYNVELRSDNEVVVVRLEDDEGKKFVRIRGSGGGPLFHCALGTVMHALSANSDSVFLTRWSDD</sequence>
<dbReference type="STRING" id="428993.SAMN06296058_2325"/>
<dbReference type="RefSeq" id="WP_139381540.1">
    <property type="nucleotide sequence ID" value="NZ_FUZV01000002.1"/>
</dbReference>
<dbReference type="EMBL" id="FUZV01000002">
    <property type="protein sequence ID" value="SKC73852.1"/>
    <property type="molecule type" value="Genomic_DNA"/>
</dbReference>
<accession>A0A1T5LCY8</accession>
<keyword evidence="2" id="KW-1185">Reference proteome</keyword>
<proteinExistence type="predicted"/>
<reference evidence="1 2" key="1">
    <citation type="submission" date="2017-02" db="EMBL/GenBank/DDBJ databases">
        <authorList>
            <person name="Peterson S.W."/>
        </authorList>
    </citation>
    <scope>NUCLEOTIDE SEQUENCE [LARGE SCALE GENOMIC DNA]</scope>
    <source>
        <strain evidence="1 2">P15</strain>
    </source>
</reference>
<evidence type="ECO:0000313" key="1">
    <source>
        <dbReference type="EMBL" id="SKC73852.1"/>
    </source>
</evidence>
<dbReference type="Proteomes" id="UP000190341">
    <property type="component" value="Unassembled WGS sequence"/>
</dbReference>
<dbReference type="AlphaFoldDB" id="A0A1T5LCY8"/>
<organism evidence="1 2">
    <name type="scientific">Pseudoxanthomonas indica</name>
    <dbReference type="NCBI Taxonomy" id="428993"/>
    <lineage>
        <taxon>Bacteria</taxon>
        <taxon>Pseudomonadati</taxon>
        <taxon>Pseudomonadota</taxon>
        <taxon>Gammaproteobacteria</taxon>
        <taxon>Lysobacterales</taxon>
        <taxon>Lysobacteraceae</taxon>
        <taxon>Pseudoxanthomonas</taxon>
    </lineage>
</organism>
<name>A0A1T5LCY8_9GAMM</name>
<dbReference type="OrthoDB" id="9911556at2"/>